<feature type="transmembrane region" description="Helical" evidence="1">
    <location>
        <begin position="111"/>
        <end position="131"/>
    </location>
</feature>
<dbReference type="EMBL" id="JOKG01000011">
    <property type="protein sequence ID" value="KEQ11255.1"/>
    <property type="molecule type" value="Genomic_DNA"/>
</dbReference>
<evidence type="ECO:0000256" key="1">
    <source>
        <dbReference type="SAM" id="Phobius"/>
    </source>
</evidence>
<proteinExistence type="predicted"/>
<keyword evidence="1" id="KW-0812">Transmembrane</keyword>
<dbReference type="Proteomes" id="UP000028006">
    <property type="component" value="Unassembled WGS sequence"/>
</dbReference>
<accession>A0A081MYM0</accession>
<name>A0A081MYM0_9GAMM</name>
<evidence type="ECO:0000313" key="3">
    <source>
        <dbReference type="EMBL" id="KEQ11293.1"/>
    </source>
</evidence>
<protein>
    <submittedName>
        <fullName evidence="3">Uncharacterized protein</fullName>
    </submittedName>
</protein>
<keyword evidence="4" id="KW-1185">Reference proteome</keyword>
<gene>
    <name evidence="3" type="ORF">GZ77_26145</name>
    <name evidence="2" type="ORF">GZ77_26530</name>
</gene>
<dbReference type="eggNOG" id="ENOG5032WK9">
    <property type="taxonomic scope" value="Bacteria"/>
</dbReference>
<dbReference type="RefSeq" id="WP_034880007.1">
    <property type="nucleotide sequence ID" value="NZ_JOKG01000009.1"/>
</dbReference>
<sequence length="155" mass="16743">MAALTVISLAMGIAELIGPKVVGLFAGDKGEQVAEQVISIAQGVTNEPDPVTSLAMLRGEPELAAQFQLALLQQESSLVAMAYEDRADARQMYLGSEAKTADRISQQVMSWNVWFVLALVVINAGAVFLLTDVTHLKRRNQGYRAMTSFGNLDDS</sequence>
<evidence type="ECO:0000313" key="4">
    <source>
        <dbReference type="Proteomes" id="UP000028006"/>
    </source>
</evidence>
<reference evidence="3 4" key="1">
    <citation type="submission" date="2014-06" db="EMBL/GenBank/DDBJ databases">
        <title>Whole Genome Sequences of Three Symbiotic Endozoicomonas Bacteria.</title>
        <authorList>
            <person name="Neave M.J."/>
            <person name="Apprill A."/>
            <person name="Voolstra C.R."/>
        </authorList>
    </citation>
    <scope>NUCLEOTIDE SEQUENCE [LARGE SCALE GENOMIC DNA]</scope>
    <source>
        <strain evidence="3 4">LMG 24815</strain>
    </source>
</reference>
<keyword evidence="1" id="KW-0472">Membrane</keyword>
<comment type="caution">
    <text evidence="3">The sequence shown here is derived from an EMBL/GenBank/DDBJ whole genome shotgun (WGS) entry which is preliminary data.</text>
</comment>
<dbReference type="AlphaFoldDB" id="A0A081MYM0"/>
<keyword evidence="1" id="KW-1133">Transmembrane helix</keyword>
<organism evidence="3 4">
    <name type="scientific">Endozoicomonas montiporae</name>
    <dbReference type="NCBI Taxonomy" id="1027273"/>
    <lineage>
        <taxon>Bacteria</taxon>
        <taxon>Pseudomonadati</taxon>
        <taxon>Pseudomonadota</taxon>
        <taxon>Gammaproteobacteria</taxon>
        <taxon>Oceanospirillales</taxon>
        <taxon>Endozoicomonadaceae</taxon>
        <taxon>Endozoicomonas</taxon>
    </lineage>
</organism>
<evidence type="ECO:0000313" key="2">
    <source>
        <dbReference type="EMBL" id="KEQ11255.1"/>
    </source>
</evidence>
<dbReference type="EMBL" id="JOKG01000009">
    <property type="protein sequence ID" value="KEQ11293.1"/>
    <property type="molecule type" value="Genomic_DNA"/>
</dbReference>